<dbReference type="PIRSF" id="PIRSF000103">
    <property type="entry name" value="HIBADH"/>
    <property type="match status" value="1"/>
</dbReference>
<dbReference type="InterPro" id="IPR051265">
    <property type="entry name" value="HIBADH-related_NP60_sf"/>
</dbReference>
<dbReference type="GO" id="GO:0050661">
    <property type="term" value="F:NADP binding"/>
    <property type="evidence" value="ECO:0007669"/>
    <property type="project" value="InterPro"/>
</dbReference>
<comment type="caution">
    <text evidence="4">The sequence shown here is derived from an EMBL/GenBank/DDBJ whole genome shotgun (WGS) entry which is preliminary data.</text>
</comment>
<gene>
    <name evidence="4" type="ORF">DT99_08085</name>
</gene>
<dbReference type="SUPFAM" id="SSF51735">
    <property type="entry name" value="NAD(P)-binding Rossmann-fold domains"/>
    <property type="match status" value="1"/>
</dbReference>
<dbReference type="EMBL" id="JJOA01000007">
    <property type="protein sequence ID" value="KEA60040.1"/>
    <property type="molecule type" value="Genomic_DNA"/>
</dbReference>
<sequence>MGAALAATLLEKRFRITVWNRTAGKTAPLVDAGAVREDSAQAAIAASPVAIVCLDSYATSLNLFSAGVVRNLSGRIVIQLSTGTAKEAREMAAVVTDAGARYLDGAILNRPEDVGSRNAILLLSGDPSANSECGALLDALSTTRHYLGDQPGAAAAHDCAGLAIAASAFLATAYAAAICQAEGVPLALFGSNINAHSDVLGREMHAMIERIDHRKHAPTHAPLYSWTWVADRLHQQAHDAGMDDTLPRYLSTMLARALDAGLGDCDLSAIADLIGKASPT</sequence>
<dbReference type="Pfam" id="PF21761">
    <property type="entry name" value="RedAm-like_C"/>
    <property type="match status" value="1"/>
</dbReference>
<dbReference type="Gene3D" id="3.40.50.720">
    <property type="entry name" value="NAD(P)-binding Rossmann-like Domain"/>
    <property type="match status" value="1"/>
</dbReference>
<name>A0A071MH70_9BURK</name>
<evidence type="ECO:0000259" key="2">
    <source>
        <dbReference type="Pfam" id="PF03446"/>
    </source>
</evidence>
<dbReference type="InterPro" id="IPR015815">
    <property type="entry name" value="HIBADH-related"/>
</dbReference>
<feature type="domain" description="6-phosphogluconate dehydrogenase NADP-binding" evidence="2">
    <location>
        <begin position="1"/>
        <end position="147"/>
    </location>
</feature>
<dbReference type="AlphaFoldDB" id="A0A071MH70"/>
<dbReference type="InterPro" id="IPR048666">
    <property type="entry name" value="RedAm-like_C"/>
</dbReference>
<dbReference type="PANTHER" id="PTHR43580:SF2">
    <property type="entry name" value="CYTOKINE-LIKE NUCLEAR FACTOR N-PAC"/>
    <property type="match status" value="1"/>
</dbReference>
<evidence type="ECO:0000259" key="3">
    <source>
        <dbReference type="Pfam" id="PF21761"/>
    </source>
</evidence>
<dbReference type="InterPro" id="IPR006115">
    <property type="entry name" value="6PGDH_NADP-bd"/>
</dbReference>
<organism evidence="4">
    <name type="scientific">Burkholderia cenocepacia</name>
    <dbReference type="NCBI Taxonomy" id="95486"/>
    <lineage>
        <taxon>Bacteria</taxon>
        <taxon>Pseudomonadati</taxon>
        <taxon>Pseudomonadota</taxon>
        <taxon>Betaproteobacteria</taxon>
        <taxon>Burkholderiales</taxon>
        <taxon>Burkholderiaceae</taxon>
        <taxon>Burkholderia</taxon>
        <taxon>Burkholderia cepacia complex</taxon>
    </lineage>
</organism>
<dbReference type="InterPro" id="IPR013328">
    <property type="entry name" value="6PGD_dom2"/>
</dbReference>
<dbReference type="GO" id="GO:0016491">
    <property type="term" value="F:oxidoreductase activity"/>
    <property type="evidence" value="ECO:0007669"/>
    <property type="project" value="UniProtKB-KW"/>
</dbReference>
<accession>A0A071MH70</accession>
<evidence type="ECO:0000313" key="4">
    <source>
        <dbReference type="EMBL" id="KEA60040.1"/>
    </source>
</evidence>
<dbReference type="Gene3D" id="1.10.1040.10">
    <property type="entry name" value="N-(1-d-carboxylethyl)-l-norvaline Dehydrogenase, domain 2"/>
    <property type="match status" value="1"/>
</dbReference>
<proteinExistence type="predicted"/>
<dbReference type="PANTHER" id="PTHR43580">
    <property type="entry name" value="OXIDOREDUCTASE GLYR1-RELATED"/>
    <property type="match status" value="1"/>
</dbReference>
<reference evidence="4" key="1">
    <citation type="submission" date="2014-04" db="EMBL/GenBank/DDBJ databases">
        <title>In planta biocontrol of soil-borne Fusarium wilt of banana through a plant endophytic bacterium, Burkholderia cenocepacia 869T2.</title>
        <authorList>
            <person name="Ho Y.-N."/>
            <person name="Chiang H.-M."/>
            <person name="Chao C.-P."/>
            <person name="Su C.-C."/>
            <person name="Hsu H.-F."/>
            <person name="Guo C.-T."/>
            <person name="Hsieh J.-L."/>
            <person name="Huang C.-C."/>
        </authorList>
    </citation>
    <scope>NUCLEOTIDE SEQUENCE [LARGE SCALE GENOMIC DNA]</scope>
    <source>
        <strain evidence="4">869T2</strain>
    </source>
</reference>
<keyword evidence="1" id="KW-0560">Oxidoreductase</keyword>
<dbReference type="Pfam" id="PF03446">
    <property type="entry name" value="NAD_binding_2"/>
    <property type="match status" value="1"/>
</dbReference>
<evidence type="ECO:0000256" key="1">
    <source>
        <dbReference type="ARBA" id="ARBA00023002"/>
    </source>
</evidence>
<feature type="domain" description="NADPH-dependent reductive aminase-like C-terminal" evidence="3">
    <location>
        <begin position="151"/>
        <end position="275"/>
    </location>
</feature>
<protein>
    <submittedName>
        <fullName evidence="4">Uncharacterized protein</fullName>
    </submittedName>
</protein>
<dbReference type="InterPro" id="IPR036291">
    <property type="entry name" value="NAD(P)-bd_dom_sf"/>
</dbReference>